<dbReference type="Proteomes" id="UP001341297">
    <property type="component" value="Unassembled WGS sequence"/>
</dbReference>
<evidence type="ECO:0000313" key="1">
    <source>
        <dbReference type="EMBL" id="KRT92809.1"/>
    </source>
</evidence>
<dbReference type="AlphaFoldDB" id="A0A0J6E9C9"/>
<reference evidence="1 3" key="1">
    <citation type="journal article" date="2015" name="Int. J. Syst. Evol. Microbiol.">
        <title>Bacillus glycinifermentans sp. nov., isolated from fermented soybean paste.</title>
        <authorList>
            <person name="Kim S.J."/>
            <person name="Dunlap C.A."/>
            <person name="Kwon S.W."/>
            <person name="Rooney A.P."/>
        </authorList>
    </citation>
    <scope>NUCLEOTIDE SEQUENCE [LARGE SCALE GENOMIC DNA]</scope>
    <source>
        <strain evidence="1 3">GO-13</strain>
    </source>
</reference>
<dbReference type="Pfam" id="PF10730">
    <property type="entry name" value="DUF2521"/>
    <property type="match status" value="1"/>
</dbReference>
<organism evidence="1 3">
    <name type="scientific">Bacillus glycinifermentans</name>
    <dbReference type="NCBI Taxonomy" id="1664069"/>
    <lineage>
        <taxon>Bacteria</taxon>
        <taxon>Bacillati</taxon>
        <taxon>Bacillota</taxon>
        <taxon>Bacilli</taxon>
        <taxon>Bacillales</taxon>
        <taxon>Bacillaceae</taxon>
        <taxon>Bacillus</taxon>
    </lineage>
</organism>
<name>A0A0J6E9C9_9BACI</name>
<evidence type="ECO:0000313" key="3">
    <source>
        <dbReference type="Proteomes" id="UP000036168"/>
    </source>
</evidence>
<protein>
    <submittedName>
        <fullName evidence="2">DUF2521 family protein</fullName>
    </submittedName>
</protein>
<dbReference type="PATRIC" id="fig|1664069.3.peg.724"/>
<proteinExistence type="predicted"/>
<dbReference type="EMBL" id="LECW02000027">
    <property type="protein sequence ID" value="KRT92809.1"/>
    <property type="molecule type" value="Genomic_DNA"/>
</dbReference>
<gene>
    <name evidence="1" type="ORF">AB447_222135</name>
    <name evidence="2" type="ORF">P8828_20870</name>
</gene>
<sequence length="147" mass="17509">MGTVLSFINEKQKKQVNLEKQLLRELSVEKIMDMAEECFAPLFHFFSKHTDILYDGCIDFAIEAYLLGAQFGKFGYHGESVQQAMTRSEKEEKELLHELYEYALSWSAAFNITLYDEGLYYACERFIQTWWKEGFSEREKRFKLRLR</sequence>
<comment type="caution">
    <text evidence="1">The sequence shown here is derived from an EMBL/GenBank/DDBJ whole genome shotgun (WGS) entry which is preliminary data.</text>
</comment>
<dbReference type="OrthoDB" id="2915109at2"/>
<dbReference type="STRING" id="1664069.BGLY_0161"/>
<evidence type="ECO:0000313" key="2">
    <source>
        <dbReference type="EMBL" id="MEC0487210.1"/>
    </source>
</evidence>
<reference evidence="1" key="2">
    <citation type="submission" date="2015-10" db="EMBL/GenBank/DDBJ databases">
        <authorList>
            <person name="Gilbert D.G."/>
        </authorList>
    </citation>
    <scope>NUCLEOTIDE SEQUENCE</scope>
    <source>
        <strain evidence="1">GO-13</strain>
    </source>
</reference>
<dbReference type="InterPro" id="IPR019667">
    <property type="entry name" value="Uncharacterised_YbaK"/>
</dbReference>
<reference evidence="2 4" key="3">
    <citation type="submission" date="2023-03" db="EMBL/GenBank/DDBJ databases">
        <title>Agriculturally important microbes genome sequencing.</title>
        <authorList>
            <person name="Dunlap C."/>
        </authorList>
    </citation>
    <scope>NUCLEOTIDE SEQUENCE [LARGE SCALE GENOMIC DNA]</scope>
    <source>
        <strain evidence="2 4">CBP-3203</strain>
    </source>
</reference>
<evidence type="ECO:0000313" key="4">
    <source>
        <dbReference type="Proteomes" id="UP001341297"/>
    </source>
</evidence>
<accession>A0A0J6E9C9</accession>
<keyword evidence="4" id="KW-1185">Reference proteome</keyword>
<accession>A0A0J6HHC6</accession>
<dbReference type="EMBL" id="JARRTL010000028">
    <property type="protein sequence ID" value="MEC0487210.1"/>
    <property type="molecule type" value="Genomic_DNA"/>
</dbReference>
<dbReference type="Proteomes" id="UP000036168">
    <property type="component" value="Unassembled WGS sequence"/>
</dbReference>
<dbReference type="RefSeq" id="WP_048354120.1">
    <property type="nucleotide sequence ID" value="NZ_CP023481.1"/>
</dbReference>